<protein>
    <submittedName>
        <fullName evidence="2">Uncharacterized protein</fullName>
    </submittedName>
</protein>
<reference evidence="2 3" key="1">
    <citation type="submission" date="2024-09" db="EMBL/GenBank/DDBJ databases">
        <authorList>
            <person name="Sun Q."/>
            <person name="Mori K."/>
        </authorList>
    </citation>
    <scope>NUCLEOTIDE SEQUENCE [LARGE SCALE GENOMIC DNA]</scope>
    <source>
        <strain evidence="2 3">NCAIM B.02529</strain>
    </source>
</reference>
<evidence type="ECO:0000313" key="3">
    <source>
        <dbReference type="Proteomes" id="UP001589836"/>
    </source>
</evidence>
<keyword evidence="1" id="KW-0812">Transmembrane</keyword>
<gene>
    <name evidence="2" type="ORF">ACFFGV_04705</name>
</gene>
<keyword evidence="3" id="KW-1185">Reference proteome</keyword>
<name>A0ABV6LKG4_9BACI</name>
<proteinExistence type="predicted"/>
<feature type="transmembrane region" description="Helical" evidence="1">
    <location>
        <begin position="44"/>
        <end position="63"/>
    </location>
</feature>
<feature type="transmembrane region" description="Helical" evidence="1">
    <location>
        <begin position="75"/>
        <end position="93"/>
    </location>
</feature>
<feature type="transmembrane region" description="Helical" evidence="1">
    <location>
        <begin position="6"/>
        <end position="23"/>
    </location>
</feature>
<dbReference type="RefSeq" id="WP_377345414.1">
    <property type="nucleotide sequence ID" value="NZ_JBHLTP010000003.1"/>
</dbReference>
<dbReference type="EMBL" id="JBHLTP010000003">
    <property type="protein sequence ID" value="MFC0522890.1"/>
    <property type="molecule type" value="Genomic_DNA"/>
</dbReference>
<dbReference type="Proteomes" id="UP001589836">
    <property type="component" value="Unassembled WGS sequence"/>
</dbReference>
<evidence type="ECO:0000313" key="2">
    <source>
        <dbReference type="EMBL" id="MFC0522890.1"/>
    </source>
</evidence>
<accession>A0ABV6LKG4</accession>
<comment type="caution">
    <text evidence="2">The sequence shown here is derived from an EMBL/GenBank/DDBJ whole genome shotgun (WGS) entry which is preliminary data.</text>
</comment>
<keyword evidence="1" id="KW-0472">Membrane</keyword>
<sequence length="97" mass="11554">MFTILYILLVPLFIVYLIVSLKFQFGEEGKDERGMQILNRSYMYSSPIFPIGWLLVEVVHSYLHPLTIEEYRDVFFFIILLTFIIQGLVISIYKKRI</sequence>
<organism evidence="2 3">
    <name type="scientific">Pontibacillus salicampi</name>
    <dbReference type="NCBI Taxonomy" id="1449801"/>
    <lineage>
        <taxon>Bacteria</taxon>
        <taxon>Bacillati</taxon>
        <taxon>Bacillota</taxon>
        <taxon>Bacilli</taxon>
        <taxon>Bacillales</taxon>
        <taxon>Bacillaceae</taxon>
        <taxon>Pontibacillus</taxon>
    </lineage>
</organism>
<keyword evidence="1" id="KW-1133">Transmembrane helix</keyword>
<evidence type="ECO:0000256" key="1">
    <source>
        <dbReference type="SAM" id="Phobius"/>
    </source>
</evidence>